<dbReference type="FunFam" id="3.30.730.10:FF:000001">
    <property type="entry name" value="Ethylene-responsive transcription factor 2"/>
    <property type="match status" value="1"/>
</dbReference>
<feature type="compositionally biased region" description="Basic residues" evidence="9">
    <location>
        <begin position="58"/>
        <end position="73"/>
    </location>
</feature>
<dbReference type="InterPro" id="IPR036955">
    <property type="entry name" value="AP2/ERF_dom_sf"/>
</dbReference>
<evidence type="ECO:0000256" key="5">
    <source>
        <dbReference type="ARBA" id="ARBA00023159"/>
    </source>
</evidence>
<comment type="caution">
    <text evidence="11">The sequence shown here is derived from an EMBL/GenBank/DDBJ whole genome shotgun (WGS) entry which is preliminary data.</text>
</comment>
<dbReference type="InterPro" id="IPR016177">
    <property type="entry name" value="DNA-bd_dom_sf"/>
</dbReference>
<dbReference type="PANTHER" id="PTHR31241">
    <property type="entry name" value="DEHYDRATION-RESPONSIVE ELEMENT-BINDING PROTEIN 2C"/>
    <property type="match status" value="1"/>
</dbReference>
<keyword evidence="3" id="KW-0346">Stress response</keyword>
<gene>
    <name evidence="11" type="ORF">KP509_29G030300</name>
</gene>
<evidence type="ECO:0000256" key="1">
    <source>
        <dbReference type="ARBA" id="ARBA00004123"/>
    </source>
</evidence>
<evidence type="ECO:0000256" key="9">
    <source>
        <dbReference type="SAM" id="MobiDB-lite"/>
    </source>
</evidence>
<feature type="region of interest" description="Disordered" evidence="9">
    <location>
        <begin position="355"/>
        <end position="374"/>
    </location>
</feature>
<evidence type="ECO:0000256" key="3">
    <source>
        <dbReference type="ARBA" id="ARBA00023016"/>
    </source>
</evidence>
<comment type="similarity">
    <text evidence="8">Belongs to the AP2/ERF transcription factor family. ERF subfamily.</text>
</comment>
<dbReference type="SUPFAM" id="SSF54171">
    <property type="entry name" value="DNA-binding domain"/>
    <property type="match status" value="1"/>
</dbReference>
<evidence type="ECO:0000313" key="11">
    <source>
        <dbReference type="EMBL" id="KAH7291718.1"/>
    </source>
</evidence>
<evidence type="ECO:0000313" key="12">
    <source>
        <dbReference type="Proteomes" id="UP000825935"/>
    </source>
</evidence>
<protein>
    <recommendedName>
        <fullName evidence="10">AP2/ERF domain-containing protein</fullName>
    </recommendedName>
</protein>
<dbReference type="AlphaFoldDB" id="A0A8T2R7L7"/>
<dbReference type="GO" id="GO:0003677">
    <property type="term" value="F:DNA binding"/>
    <property type="evidence" value="ECO:0007669"/>
    <property type="project" value="UniProtKB-KW"/>
</dbReference>
<dbReference type="EMBL" id="CM035434">
    <property type="protein sequence ID" value="KAH7291718.1"/>
    <property type="molecule type" value="Genomic_DNA"/>
</dbReference>
<evidence type="ECO:0000256" key="4">
    <source>
        <dbReference type="ARBA" id="ARBA00023125"/>
    </source>
</evidence>
<keyword evidence="12" id="KW-1185">Reference proteome</keyword>
<evidence type="ECO:0000256" key="2">
    <source>
        <dbReference type="ARBA" id="ARBA00023015"/>
    </source>
</evidence>
<dbReference type="Proteomes" id="UP000825935">
    <property type="component" value="Chromosome 29"/>
</dbReference>
<accession>A0A8T2R7L7</accession>
<dbReference type="InterPro" id="IPR001471">
    <property type="entry name" value="AP2/ERF_dom"/>
</dbReference>
<keyword evidence="4" id="KW-0238">DNA-binding</keyword>
<reference evidence="11" key="1">
    <citation type="submission" date="2021-08" db="EMBL/GenBank/DDBJ databases">
        <title>WGS assembly of Ceratopteris richardii.</title>
        <authorList>
            <person name="Marchant D.B."/>
            <person name="Chen G."/>
            <person name="Jenkins J."/>
            <person name="Shu S."/>
            <person name="Leebens-Mack J."/>
            <person name="Grimwood J."/>
            <person name="Schmutz J."/>
            <person name="Soltis P."/>
            <person name="Soltis D."/>
            <person name="Chen Z.-H."/>
        </authorList>
    </citation>
    <scope>NUCLEOTIDE SEQUENCE</scope>
    <source>
        <strain evidence="11">Whitten #5841</strain>
        <tissue evidence="11">Leaf</tissue>
    </source>
</reference>
<evidence type="ECO:0000256" key="8">
    <source>
        <dbReference type="ARBA" id="ARBA00024343"/>
    </source>
</evidence>
<keyword evidence="6" id="KW-0804">Transcription</keyword>
<evidence type="ECO:0000259" key="10">
    <source>
        <dbReference type="PROSITE" id="PS51032"/>
    </source>
</evidence>
<feature type="region of interest" description="Disordered" evidence="9">
    <location>
        <begin position="37"/>
        <end position="79"/>
    </location>
</feature>
<evidence type="ECO:0000256" key="6">
    <source>
        <dbReference type="ARBA" id="ARBA00023163"/>
    </source>
</evidence>
<keyword evidence="7" id="KW-0539">Nucleus</keyword>
<dbReference type="OrthoDB" id="550883at2759"/>
<dbReference type="Gene3D" id="3.30.730.10">
    <property type="entry name" value="AP2/ERF domain"/>
    <property type="match status" value="1"/>
</dbReference>
<keyword evidence="5" id="KW-0010">Activator</keyword>
<dbReference type="PROSITE" id="PS51032">
    <property type="entry name" value="AP2_ERF"/>
    <property type="match status" value="1"/>
</dbReference>
<proteinExistence type="inferred from homology"/>
<feature type="compositionally biased region" description="Polar residues" evidence="9">
    <location>
        <begin position="356"/>
        <end position="374"/>
    </location>
</feature>
<keyword evidence="2" id="KW-0805">Transcription regulation</keyword>
<dbReference type="CDD" id="cd00018">
    <property type="entry name" value="AP2"/>
    <property type="match status" value="1"/>
</dbReference>
<sequence>MIVAEKTVKSRRRRVSNAKRPPGCETVAEILAWWQQQNEEREREDRNGTTGDGAEKARRVRKRPAKGSKKGYMKGRGGPENANCSYRGVRQRVWGKWVAEIREPNRGDRLWLGTFDTAREAALAYDHAARILYGPYARLNLPELTEYSTIPSPSVPKVGSVSSVTSSSSLVTSGSCTHVSGDEDTGVSKRIKLSPVEERDDFSSGTVFQSENAIGKHLFPLHDCGLQALPVQSLPDPPLREPNCEACIGNGNVPQELAVESDILLPIPDVCSESFISVEDEQKSIPLDFGISFPTSPFEDKPVAEDEQKNFSLEFGLSLPVLPFDDILVTHLITSDDLQEREYFDPDEFLSLLGQEETTNSQGTCQPPTYFSYE</sequence>
<feature type="domain" description="AP2/ERF" evidence="10">
    <location>
        <begin position="85"/>
        <end position="142"/>
    </location>
</feature>
<feature type="region of interest" description="Disordered" evidence="9">
    <location>
        <begin position="1"/>
        <end position="23"/>
    </location>
</feature>
<dbReference type="GO" id="GO:0003700">
    <property type="term" value="F:DNA-binding transcription factor activity"/>
    <property type="evidence" value="ECO:0007669"/>
    <property type="project" value="InterPro"/>
</dbReference>
<dbReference type="SMART" id="SM00380">
    <property type="entry name" value="AP2"/>
    <property type="match status" value="1"/>
</dbReference>
<dbReference type="PANTHER" id="PTHR31241:SF62">
    <property type="entry name" value="DEHYDRATION-RESPONSIVE ELEMENT-BINDING PROTEIN 2D"/>
    <property type="match status" value="1"/>
</dbReference>
<name>A0A8T2R7L7_CERRI</name>
<dbReference type="Pfam" id="PF00847">
    <property type="entry name" value="AP2"/>
    <property type="match status" value="1"/>
</dbReference>
<dbReference type="GO" id="GO:0005634">
    <property type="term" value="C:nucleus"/>
    <property type="evidence" value="ECO:0007669"/>
    <property type="project" value="UniProtKB-SubCell"/>
</dbReference>
<organism evidence="11 12">
    <name type="scientific">Ceratopteris richardii</name>
    <name type="common">Triangle waterfern</name>
    <dbReference type="NCBI Taxonomy" id="49495"/>
    <lineage>
        <taxon>Eukaryota</taxon>
        <taxon>Viridiplantae</taxon>
        <taxon>Streptophyta</taxon>
        <taxon>Embryophyta</taxon>
        <taxon>Tracheophyta</taxon>
        <taxon>Polypodiopsida</taxon>
        <taxon>Polypodiidae</taxon>
        <taxon>Polypodiales</taxon>
        <taxon>Pteridineae</taxon>
        <taxon>Pteridaceae</taxon>
        <taxon>Parkerioideae</taxon>
        <taxon>Ceratopteris</taxon>
    </lineage>
</organism>
<feature type="compositionally biased region" description="Basic and acidic residues" evidence="9">
    <location>
        <begin position="38"/>
        <end position="57"/>
    </location>
</feature>
<comment type="subcellular location">
    <subcellularLocation>
        <location evidence="1">Nucleus</location>
    </subcellularLocation>
</comment>
<dbReference type="PRINTS" id="PR00367">
    <property type="entry name" value="ETHRSPELEMNT"/>
</dbReference>
<evidence type="ECO:0000256" key="7">
    <source>
        <dbReference type="ARBA" id="ARBA00023242"/>
    </source>
</evidence>